<dbReference type="InterPro" id="IPR051836">
    <property type="entry name" value="Kremen_rcpt"/>
</dbReference>
<feature type="region of interest" description="Disordered" evidence="7">
    <location>
        <begin position="127"/>
        <end position="221"/>
    </location>
</feature>
<dbReference type="EMBL" id="PVEM01000006">
    <property type="protein sequence ID" value="PTD07522.1"/>
    <property type="molecule type" value="Genomic_DNA"/>
</dbReference>
<evidence type="ECO:0000256" key="5">
    <source>
        <dbReference type="ARBA" id="ARBA00023136"/>
    </source>
</evidence>
<organism evidence="10 12">
    <name type="scientific">Fusarium culmorum</name>
    <dbReference type="NCBI Taxonomy" id="5516"/>
    <lineage>
        <taxon>Eukaryota</taxon>
        <taxon>Fungi</taxon>
        <taxon>Dikarya</taxon>
        <taxon>Ascomycota</taxon>
        <taxon>Pezizomycotina</taxon>
        <taxon>Sordariomycetes</taxon>
        <taxon>Hypocreomycetidae</taxon>
        <taxon>Hypocreales</taxon>
        <taxon>Nectriaceae</taxon>
        <taxon>Fusarium</taxon>
    </lineage>
</organism>
<reference evidence="11" key="2">
    <citation type="submission" date="2020-11" db="EMBL/GenBank/DDBJ databases">
        <title>The chromosome-scale genome resource for two endophytic Fusarium species: F. culmorum and F. pseudograminearum.</title>
        <authorList>
            <person name="Yuan Z."/>
        </authorList>
    </citation>
    <scope>NUCLEOTIDE SEQUENCE</scope>
    <source>
        <strain evidence="11">Class2-1B</strain>
    </source>
</reference>
<dbReference type="OrthoDB" id="2019572at2759"/>
<dbReference type="EMBL" id="CP064747">
    <property type="protein sequence ID" value="QPC59634.1"/>
    <property type="molecule type" value="Genomic_DNA"/>
</dbReference>
<evidence type="ECO:0000256" key="3">
    <source>
        <dbReference type="ARBA" id="ARBA00022729"/>
    </source>
</evidence>
<comment type="subcellular location">
    <subcellularLocation>
        <location evidence="1">Membrane</location>
        <topology evidence="1">Single-pass membrane protein</topology>
    </subcellularLocation>
</comment>
<evidence type="ECO:0000256" key="8">
    <source>
        <dbReference type="SAM" id="SignalP"/>
    </source>
</evidence>
<dbReference type="PANTHER" id="PTHR24269:SF16">
    <property type="entry name" value="PROTEIN SLG1"/>
    <property type="match status" value="1"/>
</dbReference>
<evidence type="ECO:0000313" key="12">
    <source>
        <dbReference type="Proteomes" id="UP000241587"/>
    </source>
</evidence>
<evidence type="ECO:0000256" key="1">
    <source>
        <dbReference type="ARBA" id="ARBA00004167"/>
    </source>
</evidence>
<dbReference type="GO" id="GO:0005886">
    <property type="term" value="C:plasma membrane"/>
    <property type="evidence" value="ECO:0007669"/>
    <property type="project" value="TreeGrafter"/>
</dbReference>
<accession>A0A2T4GVE4</accession>
<feature type="domain" description="WSC" evidence="9">
    <location>
        <begin position="36"/>
        <end position="127"/>
    </location>
</feature>
<dbReference type="InterPro" id="IPR002889">
    <property type="entry name" value="WSC_carb-bd"/>
</dbReference>
<keyword evidence="3 8" id="KW-0732">Signal</keyword>
<evidence type="ECO:0000313" key="10">
    <source>
        <dbReference type="EMBL" id="PTD07522.1"/>
    </source>
</evidence>
<name>A0A2T4GVE4_FUSCU</name>
<evidence type="ECO:0000256" key="6">
    <source>
        <dbReference type="ARBA" id="ARBA00023180"/>
    </source>
</evidence>
<keyword evidence="6" id="KW-0325">Glycoprotein</keyword>
<evidence type="ECO:0000256" key="2">
    <source>
        <dbReference type="ARBA" id="ARBA00022692"/>
    </source>
</evidence>
<feature type="compositionally biased region" description="Low complexity" evidence="7">
    <location>
        <begin position="144"/>
        <end position="170"/>
    </location>
</feature>
<evidence type="ECO:0000256" key="4">
    <source>
        <dbReference type="ARBA" id="ARBA00022989"/>
    </source>
</evidence>
<keyword evidence="2" id="KW-0812">Transmembrane</keyword>
<sequence length="234" mass="24579">MAITKFGLLTFLAASAAQVSGDSSLQPPAKSPVLNDFTPQGCFSTLPSKASLGTESTFMTTGQCLNYCQKEKNNVAILYATKCYCSDTYPAKSSLVDDDQCNLSCPGYPREACGGMKPDAYSVYNTGLDLDPEYDSAEGKDGDSSSTVSGTTTQDVTTTWVSTSTTTHATSETETKETSISTAHSEETSQVAPMVNENTAAATPSASASTVPENASPRLSNPIGNIVRMIARLL</sequence>
<keyword evidence="12" id="KW-1185">Reference proteome</keyword>
<gene>
    <name evidence="10" type="ORF">FCULG_00006044</name>
    <name evidence="11" type="ORF">HYE67_001865</name>
</gene>
<dbReference type="PROSITE" id="PS51212">
    <property type="entry name" value="WSC"/>
    <property type="match status" value="1"/>
</dbReference>
<feature type="compositionally biased region" description="Low complexity" evidence="7">
    <location>
        <begin position="199"/>
        <end position="210"/>
    </location>
</feature>
<dbReference type="OMA" id="GYPREAC"/>
<keyword evidence="4" id="KW-1133">Transmembrane helix</keyword>
<dbReference type="Proteomes" id="UP000663297">
    <property type="component" value="Chromosome 1"/>
</dbReference>
<feature type="chain" id="PRO_5033324610" description="WSC domain-containing protein" evidence="8">
    <location>
        <begin position="22"/>
        <end position="234"/>
    </location>
</feature>
<dbReference type="Proteomes" id="UP000241587">
    <property type="component" value="Unassembled WGS sequence"/>
</dbReference>
<dbReference type="AlphaFoldDB" id="A0A2T4GVE4"/>
<evidence type="ECO:0000259" key="9">
    <source>
        <dbReference type="PROSITE" id="PS51212"/>
    </source>
</evidence>
<dbReference type="PANTHER" id="PTHR24269">
    <property type="entry name" value="KREMEN PROTEIN"/>
    <property type="match status" value="1"/>
</dbReference>
<dbReference type="Pfam" id="PF01822">
    <property type="entry name" value="WSC"/>
    <property type="match status" value="1"/>
</dbReference>
<evidence type="ECO:0000256" key="7">
    <source>
        <dbReference type="SAM" id="MobiDB-lite"/>
    </source>
</evidence>
<reference evidence="10 12" key="1">
    <citation type="submission" date="2018-02" db="EMBL/GenBank/DDBJ databases">
        <title>Fusarium culmorum secondary metabolites in fungal-bacterial-plant interactions.</title>
        <authorList>
            <person name="Schmidt R."/>
        </authorList>
    </citation>
    <scope>NUCLEOTIDE SEQUENCE [LARGE SCALE GENOMIC DNA]</scope>
    <source>
        <strain evidence="10 12">PV</strain>
    </source>
</reference>
<feature type="compositionally biased region" description="Polar residues" evidence="7">
    <location>
        <begin position="211"/>
        <end position="221"/>
    </location>
</feature>
<protein>
    <recommendedName>
        <fullName evidence="9">WSC domain-containing protein</fullName>
    </recommendedName>
</protein>
<evidence type="ECO:0000313" key="11">
    <source>
        <dbReference type="EMBL" id="QPC59634.1"/>
    </source>
</evidence>
<feature type="signal peptide" evidence="8">
    <location>
        <begin position="1"/>
        <end position="21"/>
    </location>
</feature>
<proteinExistence type="predicted"/>
<dbReference type="SMART" id="SM00321">
    <property type="entry name" value="WSC"/>
    <property type="match status" value="1"/>
</dbReference>
<keyword evidence="5" id="KW-0472">Membrane</keyword>